<evidence type="ECO:0000313" key="2">
    <source>
        <dbReference type="Proteomes" id="UP000247465"/>
    </source>
</evidence>
<dbReference type="NCBIfam" id="NF001911">
    <property type="entry name" value="PRK00685.1"/>
    <property type="match status" value="1"/>
</dbReference>
<dbReference type="SUPFAM" id="SSF56281">
    <property type="entry name" value="Metallo-hydrolase/oxidoreductase"/>
    <property type="match status" value="1"/>
</dbReference>
<dbReference type="KEGG" id="mtar:DF168_00115"/>
<evidence type="ECO:0008006" key="3">
    <source>
        <dbReference type="Google" id="ProtNLM"/>
    </source>
</evidence>
<gene>
    <name evidence="1" type="ORF">DF168_00115</name>
</gene>
<protein>
    <recommendedName>
        <fullName evidence="3">Metallo-beta-lactamase domain-containing protein</fullName>
    </recommendedName>
</protein>
<accession>A0A2Z4AAV0</accession>
<dbReference type="Pfam" id="PF13483">
    <property type="entry name" value="Lactamase_B_3"/>
    <property type="match status" value="1"/>
</dbReference>
<name>A0A2Z4AAV0_9BACT</name>
<reference evidence="1 2" key="1">
    <citation type="submission" date="2018-06" db="EMBL/GenBank/DDBJ databases">
        <title>Draft Genome Sequence of a Novel Marine Bacterium Related to the Verrucomicrobia.</title>
        <authorList>
            <person name="Vosseberg J."/>
            <person name="Martijn J."/>
            <person name="Ettema T.J.G."/>
        </authorList>
    </citation>
    <scope>NUCLEOTIDE SEQUENCE [LARGE SCALE GENOMIC DNA]</scope>
    <source>
        <strain evidence="1">TARA_B100001123</strain>
    </source>
</reference>
<dbReference type="PANTHER" id="PTHR43546:SF3">
    <property type="entry name" value="UPF0173 METAL-DEPENDENT HYDROLASE MJ1163"/>
    <property type="match status" value="1"/>
</dbReference>
<sequence length="257" mass="27981">MASVKINFIGHASFRYESDKGSVAYFDPWIDNNPTATMKLSQVRKADMVIASHGHNDHIGDSYEICKKTKATFVGNIELCMIAEEVHGLKMESRALPMNPGGTVRVKDAQITMVQGHHSLSLSSNVIGSDLPPGLLFHPDGSANGFVVAYDNGISVYNTGDTCLFSDMQLIGQMYGPQVVIMPVGGKFTMGIREAARAASLIRPDIVIPCHHSSIMGQTADIRELEDAVKFLSPNTEVVDMEAGQTLTFTSSNYRLR</sequence>
<dbReference type="PANTHER" id="PTHR43546">
    <property type="entry name" value="UPF0173 METAL-DEPENDENT HYDROLASE MJ1163-RELATED"/>
    <property type="match status" value="1"/>
</dbReference>
<organism evidence="1 2">
    <name type="scientific">Candidatus Moanibacter tarae</name>
    <dbReference type="NCBI Taxonomy" id="2200854"/>
    <lineage>
        <taxon>Bacteria</taxon>
        <taxon>Pseudomonadati</taxon>
        <taxon>Verrucomicrobiota</taxon>
        <taxon>Opitutia</taxon>
        <taxon>Puniceicoccales</taxon>
        <taxon>Puniceicoccales incertae sedis</taxon>
        <taxon>Candidatus Moanibacter</taxon>
    </lineage>
</organism>
<dbReference type="AlphaFoldDB" id="A0A2Z4AAV0"/>
<dbReference type="EMBL" id="CP029803">
    <property type="protein sequence ID" value="AWT58943.1"/>
    <property type="molecule type" value="Genomic_DNA"/>
</dbReference>
<dbReference type="Proteomes" id="UP000247465">
    <property type="component" value="Chromosome"/>
</dbReference>
<dbReference type="Gene3D" id="3.60.15.10">
    <property type="entry name" value="Ribonuclease Z/Hydroxyacylglutathione hydrolase-like"/>
    <property type="match status" value="1"/>
</dbReference>
<evidence type="ECO:0000313" key="1">
    <source>
        <dbReference type="EMBL" id="AWT58943.1"/>
    </source>
</evidence>
<dbReference type="InterPro" id="IPR036866">
    <property type="entry name" value="RibonucZ/Hydroxyglut_hydro"/>
</dbReference>
<dbReference type="InterPro" id="IPR050114">
    <property type="entry name" value="UPF0173_UPF0282_UlaG_hydrolase"/>
</dbReference>
<proteinExistence type="predicted"/>